<evidence type="ECO:0000256" key="4">
    <source>
        <dbReference type="ARBA" id="ARBA00022448"/>
    </source>
</evidence>
<dbReference type="EMBL" id="VCGU01000009">
    <property type="protein sequence ID" value="TRY71003.1"/>
    <property type="molecule type" value="Genomic_DNA"/>
</dbReference>
<evidence type="ECO:0000256" key="6">
    <source>
        <dbReference type="ARBA" id="ARBA00023329"/>
    </source>
</evidence>
<evidence type="ECO:0000313" key="13">
    <source>
        <dbReference type="EMBL" id="TRY71003.1"/>
    </source>
</evidence>
<evidence type="ECO:0000259" key="10">
    <source>
        <dbReference type="Pfam" id="PF04811"/>
    </source>
</evidence>
<dbReference type="InterPro" id="IPR050550">
    <property type="entry name" value="SEC23_SEC24_subfamily"/>
</dbReference>
<evidence type="ECO:0000259" key="12">
    <source>
        <dbReference type="Pfam" id="PF08033"/>
    </source>
</evidence>
<comment type="similarity">
    <text evidence="3">Belongs to the SEC23/SEC24 family. SEC24 subfamily.</text>
</comment>
<keyword evidence="14" id="KW-1185">Reference proteome</keyword>
<evidence type="ECO:0000256" key="2">
    <source>
        <dbReference type="ARBA" id="ARBA00004397"/>
    </source>
</evidence>
<feature type="domain" description="Sec23/Sec24 trunk" evidence="10">
    <location>
        <begin position="474"/>
        <end position="714"/>
    </location>
</feature>
<dbReference type="Pfam" id="PF00626">
    <property type="entry name" value="Gelsolin"/>
    <property type="match status" value="1"/>
</dbReference>
<feature type="compositionally biased region" description="Pro residues" evidence="7">
    <location>
        <begin position="254"/>
        <end position="263"/>
    </location>
</feature>
<dbReference type="FunFam" id="3.40.50.410:FF:000020">
    <property type="entry name" value="protein transport protein Sec24D isoform X1"/>
    <property type="match status" value="1"/>
</dbReference>
<dbReference type="GO" id="GO:0090110">
    <property type="term" value="P:COPII-coated vesicle cargo loading"/>
    <property type="evidence" value="ECO:0007669"/>
    <property type="project" value="TreeGrafter"/>
</dbReference>
<dbReference type="GO" id="GO:0070971">
    <property type="term" value="C:endoplasmic reticulum exit site"/>
    <property type="evidence" value="ECO:0007669"/>
    <property type="project" value="TreeGrafter"/>
</dbReference>
<dbReference type="Gene3D" id="3.40.50.410">
    <property type="entry name" value="von Willebrand factor, type A domain"/>
    <property type="match status" value="1"/>
</dbReference>
<dbReference type="GO" id="GO:0000149">
    <property type="term" value="F:SNARE binding"/>
    <property type="evidence" value="ECO:0007669"/>
    <property type="project" value="TreeGrafter"/>
</dbReference>
<dbReference type="CDD" id="cd01479">
    <property type="entry name" value="Sec24-like"/>
    <property type="match status" value="1"/>
</dbReference>
<feature type="compositionally biased region" description="Pro residues" evidence="7">
    <location>
        <begin position="66"/>
        <end position="83"/>
    </location>
</feature>
<sequence length="1068" mass="116272">MMPPQPNGPPQYPQGPPNTMARPPGPPTNLGPLRMNAGPMGPPQMSKMGPPARPALPPMSNGQMGPAPPGPPMMNRPGLPPASAPAGGPNLGGGPAPYRPAGPPGSQAGPPPSSMGGPMPARPGVPPGQMGPPSRPGMPVMPNGAQFGPPRHGSGPPHPASQPGPMGAAPGGPPRPQMSGGQFGPPPPNGMGPPAGPPGMSGPPRPGGYPPHPSGPASGYPAASPAPGPGYPPAPQGPPGMGGYPPAPANGGYPPQPPGPGQAPGPGMNQMNPQYPGAQSPRRALDPDQMPSPIHVMEEDQNNNKGYFETREKGQTPPLVTTDFICRDFGNASPRFIRSTMYNVPATTDMMKQTGVPFGLVIAPFAPVQEGEIEPPVSDFGPTGPVRCHRCKAYMCPFMQFIDGGRRFQCVFCKYHSFVTSCRQATTEVPQEYFQHLDHNGQRLDHYQRPELCLGAYECLATTDYCRDSKEPNVPGIIFAIDVSYPMMKEGVVQLICRNMKRMLHNLPSDTNCDKERPRVGFMTYDSKIHFYNINKGLSQPQQLNVGDVEDMFVPLVEGFMVKWEDSEQVIDSLMEQIPLMYGETRETETVLGPVIQAGKEAFKAANAAGKLIIFHHNLPVAEAPGKLKNRDDRKLLATEKEKTVLTPQTKFYNEVGQECVAVGCSVDLFLFNNAYIDVATLSQVSRMTGGQVFKYTYFLPEIDGERFLRDLEYNLKRPIAFDAIMRVRTSTGVRPVDFFGSFFMANTTDTELAAINGDAAVTCEIKHDDKLTEEDGVYIQAAILFTSCSGQRRLRVLNLSLNCGSNMAEVFRTCELDTVVNFIAKQSISRLMDSNPKAVKDQLISNCANILACYRKNCTTSSSMGQLILPECLKLLPLYTNCLIKSDALSGGTDVGCDDRAYLMNAVSSMDVASTVVYFYPRLFAIHDVSPSETGLPNQTRCSIEKIRDDGVYLLENGLFLFMYIGLSVDPVWIQEVFGVSLPQQINLDQSELEERNNPLSKRVKDIVETIQSQRSRHMRLVVVRQREKLDILFRHYLCEDRSGNDNCFSYVDFLCHMHKEIRALLG</sequence>
<keyword evidence="4" id="KW-0813">Transport</keyword>
<dbReference type="Pfam" id="PF04811">
    <property type="entry name" value="Sec23_trunk"/>
    <property type="match status" value="1"/>
</dbReference>
<dbReference type="Pfam" id="PF04810">
    <property type="entry name" value="zf-Sec23_Sec24"/>
    <property type="match status" value="1"/>
</dbReference>
<feature type="compositionally biased region" description="Pro residues" evidence="7">
    <location>
        <begin position="184"/>
        <end position="214"/>
    </location>
</feature>
<dbReference type="SUPFAM" id="SSF81995">
    <property type="entry name" value="beta-sandwich domain of Sec23/24"/>
    <property type="match status" value="1"/>
</dbReference>
<dbReference type="InterPro" id="IPR006900">
    <property type="entry name" value="Sec23/24_helical_dom"/>
</dbReference>
<comment type="subcellular location">
    <subcellularLocation>
        <location evidence="1">Cytoplasmic vesicle</location>
        <location evidence="1">COPII-coated vesicle membrane</location>
        <topology evidence="1">Peripheral membrane protein</topology>
        <orientation evidence="1">Cytoplasmic side</orientation>
    </subcellularLocation>
    <subcellularLocation>
        <location evidence="2">Endoplasmic reticulum membrane</location>
        <topology evidence="2">Peripheral membrane protein</topology>
        <orientation evidence="2">Cytoplasmic side</orientation>
    </subcellularLocation>
</comment>
<dbReference type="GO" id="GO:0030127">
    <property type="term" value="C:COPII vesicle coat"/>
    <property type="evidence" value="ECO:0007669"/>
    <property type="project" value="InterPro"/>
</dbReference>
<gene>
    <name evidence="13" type="ORF">TCAL_17342</name>
</gene>
<dbReference type="InterPro" id="IPR012990">
    <property type="entry name" value="Beta-sandwich_Sec23_24"/>
</dbReference>
<feature type="domain" description="Gelsolin-like" evidence="8">
    <location>
        <begin position="938"/>
        <end position="997"/>
    </location>
</feature>
<dbReference type="Gene3D" id="3.40.20.10">
    <property type="entry name" value="Severin"/>
    <property type="match status" value="1"/>
</dbReference>
<evidence type="ECO:0000259" key="8">
    <source>
        <dbReference type="Pfam" id="PF00626"/>
    </source>
</evidence>
<dbReference type="Gene3D" id="2.30.30.380">
    <property type="entry name" value="Zn-finger domain of Sec23/24"/>
    <property type="match status" value="1"/>
</dbReference>
<evidence type="ECO:0000256" key="1">
    <source>
        <dbReference type="ARBA" id="ARBA00004299"/>
    </source>
</evidence>
<feature type="domain" description="Sec23/Sec24 helical" evidence="11">
    <location>
        <begin position="817"/>
        <end position="917"/>
    </location>
</feature>
<dbReference type="InterPro" id="IPR006895">
    <property type="entry name" value="Znf_Sec23_Sec24"/>
</dbReference>
<evidence type="ECO:0000256" key="5">
    <source>
        <dbReference type="ARBA" id="ARBA00022927"/>
    </source>
</evidence>
<dbReference type="InterPro" id="IPR007123">
    <property type="entry name" value="Gelsolin-like_dom"/>
</dbReference>
<dbReference type="InterPro" id="IPR036180">
    <property type="entry name" value="Gelsolin-like_dom_sf"/>
</dbReference>
<dbReference type="InterPro" id="IPR041742">
    <property type="entry name" value="Sec24-like_trunk_dom"/>
</dbReference>
<feature type="compositionally biased region" description="Pro residues" evidence="7">
    <location>
        <begin position="120"/>
        <end position="136"/>
    </location>
</feature>
<dbReference type="SUPFAM" id="SSF82919">
    <property type="entry name" value="Zn-finger domain of Sec23/24"/>
    <property type="match status" value="1"/>
</dbReference>
<dbReference type="Pfam" id="PF04815">
    <property type="entry name" value="Sec23_helical"/>
    <property type="match status" value="1"/>
</dbReference>
<feature type="region of interest" description="Disordered" evidence="7">
    <location>
        <begin position="1"/>
        <end position="293"/>
    </location>
</feature>
<dbReference type="SUPFAM" id="SSF53300">
    <property type="entry name" value="vWA-like"/>
    <property type="match status" value="1"/>
</dbReference>
<protein>
    <recommendedName>
        <fullName evidence="15">Protein transport protein Sec24C</fullName>
    </recommendedName>
</protein>
<evidence type="ECO:0000256" key="7">
    <source>
        <dbReference type="SAM" id="MobiDB-lite"/>
    </source>
</evidence>
<feature type="domain" description="Zinc finger Sec23/Sec24-type" evidence="9">
    <location>
        <begin position="385"/>
        <end position="417"/>
    </location>
</feature>
<dbReference type="InterPro" id="IPR036175">
    <property type="entry name" value="Sec23/24_helical_dom_sf"/>
</dbReference>
<dbReference type="Proteomes" id="UP000318571">
    <property type="component" value="Chromosome 9"/>
</dbReference>
<dbReference type="AlphaFoldDB" id="A0A553NZZ1"/>
<dbReference type="GO" id="GO:0005789">
    <property type="term" value="C:endoplasmic reticulum membrane"/>
    <property type="evidence" value="ECO:0007669"/>
    <property type="project" value="UniProtKB-SubCell"/>
</dbReference>
<evidence type="ECO:0008006" key="15">
    <source>
        <dbReference type="Google" id="ProtNLM"/>
    </source>
</evidence>
<feature type="domain" description="Sec23/Sec24 beta-sandwich" evidence="12">
    <location>
        <begin position="721"/>
        <end position="804"/>
    </location>
</feature>
<dbReference type="InterPro" id="IPR006896">
    <property type="entry name" value="Sec23/24_trunk_dom"/>
</dbReference>
<dbReference type="SUPFAM" id="SSF82754">
    <property type="entry name" value="C-terminal, gelsolin-like domain of Sec23/24"/>
    <property type="match status" value="1"/>
</dbReference>
<feature type="compositionally biased region" description="Pro residues" evidence="7">
    <location>
        <begin position="97"/>
        <end position="113"/>
    </location>
</feature>
<dbReference type="GO" id="GO:0006886">
    <property type="term" value="P:intracellular protein transport"/>
    <property type="evidence" value="ECO:0007669"/>
    <property type="project" value="InterPro"/>
</dbReference>
<dbReference type="PANTHER" id="PTHR13803:SF4">
    <property type="entry name" value="SECRETORY 24CD, ISOFORM C"/>
    <property type="match status" value="1"/>
</dbReference>
<dbReference type="GO" id="GO:0008270">
    <property type="term" value="F:zinc ion binding"/>
    <property type="evidence" value="ECO:0007669"/>
    <property type="project" value="InterPro"/>
</dbReference>
<keyword evidence="5" id="KW-0653">Protein transport</keyword>
<dbReference type="OMA" id="INPFMTF"/>
<evidence type="ECO:0000259" key="11">
    <source>
        <dbReference type="Pfam" id="PF04815"/>
    </source>
</evidence>
<dbReference type="Gene3D" id="2.60.40.1670">
    <property type="entry name" value="beta-sandwich domain of Sec23/24"/>
    <property type="match status" value="1"/>
</dbReference>
<accession>A0A553NZZ1</accession>
<feature type="compositionally biased region" description="Pro residues" evidence="7">
    <location>
        <begin position="1"/>
        <end position="16"/>
    </location>
</feature>
<evidence type="ECO:0000313" key="14">
    <source>
        <dbReference type="Proteomes" id="UP000318571"/>
    </source>
</evidence>
<evidence type="ECO:0000259" key="9">
    <source>
        <dbReference type="Pfam" id="PF04810"/>
    </source>
</evidence>
<dbReference type="PANTHER" id="PTHR13803">
    <property type="entry name" value="SEC24-RELATED PROTEIN"/>
    <property type="match status" value="1"/>
</dbReference>
<name>A0A553NZZ1_TIGCA</name>
<comment type="caution">
    <text evidence="13">The sequence shown here is derived from an EMBL/GenBank/DDBJ whole genome shotgun (WGS) entry which is preliminary data.</text>
</comment>
<organism evidence="13 14">
    <name type="scientific">Tigriopus californicus</name>
    <name type="common">Marine copepod</name>
    <dbReference type="NCBI Taxonomy" id="6832"/>
    <lineage>
        <taxon>Eukaryota</taxon>
        <taxon>Metazoa</taxon>
        <taxon>Ecdysozoa</taxon>
        <taxon>Arthropoda</taxon>
        <taxon>Crustacea</taxon>
        <taxon>Multicrustacea</taxon>
        <taxon>Hexanauplia</taxon>
        <taxon>Copepoda</taxon>
        <taxon>Harpacticoida</taxon>
        <taxon>Harpacticidae</taxon>
        <taxon>Tigriopus</taxon>
    </lineage>
</organism>
<feature type="compositionally biased region" description="Pro residues" evidence="7">
    <location>
        <begin position="224"/>
        <end position="238"/>
    </location>
</feature>
<dbReference type="Gene3D" id="1.20.120.730">
    <property type="entry name" value="Sec23/Sec24 helical domain"/>
    <property type="match status" value="1"/>
</dbReference>
<dbReference type="Pfam" id="PF08033">
    <property type="entry name" value="Sec23_BS"/>
    <property type="match status" value="1"/>
</dbReference>
<dbReference type="SUPFAM" id="SSF81811">
    <property type="entry name" value="Helical domain of Sec23/24"/>
    <property type="match status" value="1"/>
</dbReference>
<dbReference type="InterPro" id="IPR036465">
    <property type="entry name" value="vWFA_dom_sf"/>
</dbReference>
<dbReference type="InterPro" id="IPR036174">
    <property type="entry name" value="Znf_Sec23_Sec24_sf"/>
</dbReference>
<keyword evidence="6" id="KW-0968">Cytoplasmic vesicle</keyword>
<dbReference type="InterPro" id="IPR029006">
    <property type="entry name" value="ADF-H/Gelsolin-like_dom_sf"/>
</dbReference>
<reference evidence="13 14" key="1">
    <citation type="journal article" date="2018" name="Nat. Ecol. Evol.">
        <title>Genomic signatures of mitonuclear coevolution across populations of Tigriopus californicus.</title>
        <authorList>
            <person name="Barreto F.S."/>
            <person name="Watson E.T."/>
            <person name="Lima T.G."/>
            <person name="Willett C.S."/>
            <person name="Edmands S."/>
            <person name="Li W."/>
            <person name="Burton R.S."/>
        </authorList>
    </citation>
    <scope>NUCLEOTIDE SEQUENCE [LARGE SCALE GENOMIC DNA]</scope>
    <source>
        <strain evidence="13 14">San Diego</strain>
    </source>
</reference>
<evidence type="ECO:0000256" key="3">
    <source>
        <dbReference type="ARBA" id="ARBA00008334"/>
    </source>
</evidence>
<proteinExistence type="inferred from homology"/>
<dbReference type="STRING" id="6832.A0A553NZZ1"/>